<dbReference type="InterPro" id="IPR007374">
    <property type="entry name" value="ASCH_domain"/>
</dbReference>
<reference evidence="2" key="1">
    <citation type="submission" date="2018-08" db="EMBL/GenBank/DDBJ databases">
        <authorList>
            <person name="Jin W."/>
            <person name="Wang H."/>
            <person name="Yang Y."/>
            <person name="Li M."/>
            <person name="Liu J."/>
        </authorList>
    </citation>
    <scope>NUCLEOTIDE SEQUENCE</scope>
    <source>
        <strain evidence="2">AESS21</strain>
    </source>
</reference>
<dbReference type="InterPro" id="IPR009326">
    <property type="entry name" value="DUF984"/>
</dbReference>
<name>A0A944CFA8_9HYPH</name>
<dbReference type="SUPFAM" id="SSF88697">
    <property type="entry name" value="PUA domain-like"/>
    <property type="match status" value="1"/>
</dbReference>
<protein>
    <submittedName>
        <fullName evidence="2">ASCH domain-containing protein</fullName>
    </submittedName>
</protein>
<gene>
    <name evidence="2" type="ORF">DYI23_17690</name>
</gene>
<feature type="domain" description="ASCH" evidence="1">
    <location>
        <begin position="16"/>
        <end position="133"/>
    </location>
</feature>
<dbReference type="RefSeq" id="WP_213217339.1">
    <property type="nucleotide sequence ID" value="NZ_QTKU01000004.1"/>
</dbReference>
<proteinExistence type="predicted"/>
<dbReference type="CDD" id="cd06553">
    <property type="entry name" value="ASCH_Ef3133_like"/>
    <property type="match status" value="1"/>
</dbReference>
<dbReference type="Gene3D" id="3.10.400.10">
    <property type="entry name" value="Sulfate adenylyltransferase"/>
    <property type="match status" value="1"/>
</dbReference>
<dbReference type="AlphaFoldDB" id="A0A944CFA8"/>
<evidence type="ECO:0000313" key="2">
    <source>
        <dbReference type="EMBL" id="MBS8262065.1"/>
    </source>
</evidence>
<dbReference type="EMBL" id="QTKU01000004">
    <property type="protein sequence ID" value="MBS8262065.1"/>
    <property type="molecule type" value="Genomic_DNA"/>
</dbReference>
<evidence type="ECO:0000313" key="3">
    <source>
        <dbReference type="Proteomes" id="UP000705379"/>
    </source>
</evidence>
<dbReference type="Proteomes" id="UP000705379">
    <property type="component" value="Unassembled WGS sequence"/>
</dbReference>
<dbReference type="PIRSF" id="PIRSF021320">
    <property type="entry name" value="DUF984"/>
    <property type="match status" value="1"/>
</dbReference>
<dbReference type="InterPro" id="IPR015947">
    <property type="entry name" value="PUA-like_sf"/>
</dbReference>
<sequence>MKMEYLKQKYPDAIAFKFGDGPELSAQLIALVQSGKKTATCGALRDFGDGGEPLPKEGRRNIVLNWDGLPALVIETIQVEQARFCDVDADFALAEGENDTLEGWQHDHQKFFERNGGFDPEMMLICERFKLIEDLKTEGD</sequence>
<dbReference type="Pfam" id="PF04266">
    <property type="entry name" value="ASCH"/>
    <property type="match status" value="1"/>
</dbReference>
<dbReference type="PANTHER" id="PTHR39203:SF1">
    <property type="entry name" value="CYTOPLASMIC PROTEIN"/>
    <property type="match status" value="1"/>
</dbReference>
<dbReference type="PANTHER" id="PTHR39203">
    <property type="entry name" value="CYTOPLASMIC PROTEIN-RELATED"/>
    <property type="match status" value="1"/>
</dbReference>
<dbReference type="SMART" id="SM01022">
    <property type="entry name" value="ASCH"/>
    <property type="match status" value="1"/>
</dbReference>
<reference evidence="2" key="2">
    <citation type="journal article" date="2021" name="Microorganisms">
        <title>Bacterial Dimethylsulfoniopropionate Biosynthesis in the East China Sea.</title>
        <authorList>
            <person name="Liu J."/>
            <person name="Zhang Y."/>
            <person name="Liu J."/>
            <person name="Zhong H."/>
            <person name="Williams B.T."/>
            <person name="Zheng Y."/>
            <person name="Curson A.R.J."/>
            <person name="Sun C."/>
            <person name="Sun H."/>
            <person name="Song D."/>
            <person name="Wagner Mackenzie B."/>
            <person name="Bermejo Martinez A."/>
            <person name="Todd J.D."/>
            <person name="Zhang X.H."/>
        </authorList>
    </citation>
    <scope>NUCLEOTIDE SEQUENCE</scope>
    <source>
        <strain evidence="2">AESS21</strain>
    </source>
</reference>
<evidence type="ECO:0000259" key="1">
    <source>
        <dbReference type="SMART" id="SM01022"/>
    </source>
</evidence>
<organism evidence="2 3">
    <name type="scientific">Roseibium polysiphoniae</name>
    <dbReference type="NCBI Taxonomy" id="2571221"/>
    <lineage>
        <taxon>Bacteria</taxon>
        <taxon>Pseudomonadati</taxon>
        <taxon>Pseudomonadota</taxon>
        <taxon>Alphaproteobacteria</taxon>
        <taxon>Hyphomicrobiales</taxon>
        <taxon>Stappiaceae</taxon>
        <taxon>Roseibium</taxon>
    </lineage>
</organism>
<accession>A0A944CFA8</accession>
<comment type="caution">
    <text evidence="2">The sequence shown here is derived from an EMBL/GenBank/DDBJ whole genome shotgun (WGS) entry which is preliminary data.</text>
</comment>